<keyword evidence="2" id="KW-0560">Oxidoreductase</keyword>
<dbReference type="RefSeq" id="WP_175108819.1">
    <property type="nucleotide sequence ID" value="NZ_CADIKF010000001.1"/>
</dbReference>
<proteinExistence type="predicted"/>
<name>A0A6J5CWE7_9BURK</name>
<dbReference type="Gene3D" id="3.50.50.60">
    <property type="entry name" value="FAD/NAD(P)-binding domain"/>
    <property type="match status" value="1"/>
</dbReference>
<dbReference type="InterPro" id="IPR002938">
    <property type="entry name" value="FAD-bd"/>
</dbReference>
<dbReference type="SUPFAM" id="SSF51905">
    <property type="entry name" value="FAD/NAD(P)-binding domain"/>
    <property type="match status" value="1"/>
</dbReference>
<dbReference type="InterPro" id="IPR050816">
    <property type="entry name" value="Flavin-dep_Halogenase_NPB"/>
</dbReference>
<keyword evidence="3" id="KW-1185">Reference proteome</keyword>
<dbReference type="InterPro" id="IPR036188">
    <property type="entry name" value="FAD/NAD-bd_sf"/>
</dbReference>
<sequence length="452" mass="48504">MKHRLKDQRAVVIGAGIGGLSMAAALARHFGQVVVLERDPLPADVRPRPGVPQGRHLHGLLAGGSAALAELFPGLHTHLLAAGAQTSDAGADAHFEVGGMPALPRRKLGVHTFLLSRPMLEAVLREQLAKRDNIQLRDASRVIEIVADENGRAIGACLETREGRHETVDASLVIDASGRGMPTLSFLKATGRPMPEETVIGADVAYASTLYTFPHGAAPGFKIGVTIGKAPEDGRSGYLTMRENGLWDLVLASRNGDMPPVDEPAFLAFADSLPTRTLADALRKGQRETPVIRFGYPESRRRHFARLPDFPAGLLPVGDAVCNINPVFGQGMTIAAKEAVLLDGLLAASNGDAQALDGLGPQFLEGIEKLANSPWTTAAALDLAYPKTRGERIPDIQQRLDYQAAITQLAVEDADVHRLMVEVRHMLKPGNLLHTPEFQQRVEALQKQTASS</sequence>
<evidence type="ECO:0000313" key="3">
    <source>
        <dbReference type="Proteomes" id="UP000494329"/>
    </source>
</evidence>
<protein>
    <submittedName>
        <fullName evidence="2">Epoxidase LasC</fullName>
        <ecNumber evidence="2">1.14.13.-</ecNumber>
    </submittedName>
</protein>
<dbReference type="PANTHER" id="PTHR43747">
    <property type="entry name" value="FAD-BINDING PROTEIN"/>
    <property type="match status" value="1"/>
</dbReference>
<dbReference type="GO" id="GO:0016491">
    <property type="term" value="F:oxidoreductase activity"/>
    <property type="evidence" value="ECO:0007669"/>
    <property type="project" value="UniProtKB-KW"/>
</dbReference>
<dbReference type="EMBL" id="CADIKF010000001">
    <property type="protein sequence ID" value="CAB3746279.1"/>
    <property type="molecule type" value="Genomic_DNA"/>
</dbReference>
<evidence type="ECO:0000259" key="1">
    <source>
        <dbReference type="Pfam" id="PF01494"/>
    </source>
</evidence>
<dbReference type="AlphaFoldDB" id="A0A6J5CWE7"/>
<dbReference type="GO" id="GO:0071949">
    <property type="term" value="F:FAD binding"/>
    <property type="evidence" value="ECO:0007669"/>
    <property type="project" value="InterPro"/>
</dbReference>
<dbReference type="PANTHER" id="PTHR43747:SF1">
    <property type="entry name" value="SLR1998 PROTEIN"/>
    <property type="match status" value="1"/>
</dbReference>
<dbReference type="Proteomes" id="UP000494329">
    <property type="component" value="Unassembled WGS sequence"/>
</dbReference>
<dbReference type="EC" id="1.14.13.-" evidence="2"/>
<accession>A0A6J5CWE7</accession>
<reference evidence="2 3" key="1">
    <citation type="submission" date="2020-04" db="EMBL/GenBank/DDBJ databases">
        <authorList>
            <person name="De Canck E."/>
        </authorList>
    </citation>
    <scope>NUCLEOTIDE SEQUENCE [LARGE SCALE GENOMIC DNA]</scope>
    <source>
        <strain evidence="2 3">LMG 29739</strain>
    </source>
</reference>
<evidence type="ECO:0000313" key="2">
    <source>
        <dbReference type="EMBL" id="CAB3746279.1"/>
    </source>
</evidence>
<gene>
    <name evidence="2" type="ORF">LMG29739_00145</name>
</gene>
<feature type="domain" description="FAD-binding" evidence="1">
    <location>
        <begin position="10"/>
        <end position="180"/>
    </location>
</feature>
<dbReference type="Pfam" id="PF01494">
    <property type="entry name" value="FAD_binding_3"/>
    <property type="match status" value="1"/>
</dbReference>
<organism evidence="2 3">
    <name type="scientific">Paraburkholderia solisilvae</name>
    <dbReference type="NCBI Taxonomy" id="624376"/>
    <lineage>
        <taxon>Bacteria</taxon>
        <taxon>Pseudomonadati</taxon>
        <taxon>Pseudomonadota</taxon>
        <taxon>Betaproteobacteria</taxon>
        <taxon>Burkholderiales</taxon>
        <taxon>Burkholderiaceae</taxon>
        <taxon>Paraburkholderia</taxon>
    </lineage>
</organism>